<evidence type="ECO:0000313" key="3">
    <source>
        <dbReference type="Proteomes" id="UP000569951"/>
    </source>
</evidence>
<reference evidence="2 3" key="1">
    <citation type="submission" date="2020-08" db="EMBL/GenBank/DDBJ databases">
        <title>Genomic Encyclopedia of Type Strains, Phase IV (KMG-IV): sequencing the most valuable type-strain genomes for metagenomic binning, comparative biology and taxonomic classification.</title>
        <authorList>
            <person name="Goeker M."/>
        </authorList>
    </citation>
    <scope>NUCLEOTIDE SEQUENCE [LARGE SCALE GENOMIC DNA]</scope>
    <source>
        <strain evidence="2 3">DSM 21458</strain>
    </source>
</reference>
<comment type="caution">
    <text evidence="2">The sequence shown here is derived from an EMBL/GenBank/DDBJ whole genome shotgun (WGS) entry which is preliminary data.</text>
</comment>
<dbReference type="Proteomes" id="UP000569951">
    <property type="component" value="Unassembled WGS sequence"/>
</dbReference>
<dbReference type="InterPro" id="IPR019606">
    <property type="entry name" value="GerMN"/>
</dbReference>
<proteinExistence type="predicted"/>
<name>A0A841HXR9_9DEIO</name>
<dbReference type="SMART" id="SM00909">
    <property type="entry name" value="Germane"/>
    <property type="match status" value="1"/>
</dbReference>
<dbReference type="Pfam" id="PF10646">
    <property type="entry name" value="Germane"/>
    <property type="match status" value="1"/>
</dbReference>
<protein>
    <recommendedName>
        <fullName evidence="1">GerMN domain-containing protein</fullName>
    </recommendedName>
</protein>
<organism evidence="2 3">
    <name type="scientific">Deinobacterium chartae</name>
    <dbReference type="NCBI Taxonomy" id="521158"/>
    <lineage>
        <taxon>Bacteria</taxon>
        <taxon>Thermotogati</taxon>
        <taxon>Deinococcota</taxon>
        <taxon>Deinococci</taxon>
        <taxon>Deinococcales</taxon>
        <taxon>Deinococcaceae</taxon>
        <taxon>Deinobacterium</taxon>
    </lineage>
</organism>
<dbReference type="RefSeq" id="WP_183983467.1">
    <property type="nucleotide sequence ID" value="NZ_JACHHG010000001.1"/>
</dbReference>
<keyword evidence="3" id="KW-1185">Reference proteome</keyword>
<feature type="domain" description="GerMN" evidence="1">
    <location>
        <begin position="79"/>
        <end position="169"/>
    </location>
</feature>
<sequence>MKKLLTPFNIIAALLLLLAGGAYFWAARPAPIPEPAQRNEQPRAQAQTVALYFSDAQAERLRTERRSVQPEARDAAALAQAALAALVSGPRNPDLVALVPKDSQTPQVYLRGTHYYVDLPDAYGKLRYGSSGETMLVCGIVRTLLDLPPASSERDVTFLVDGENAETLLGHMDLQDPFRAEDCPVQ</sequence>
<dbReference type="EMBL" id="JACHHG010000001">
    <property type="protein sequence ID" value="MBB6096718.1"/>
    <property type="molecule type" value="Genomic_DNA"/>
</dbReference>
<dbReference type="AlphaFoldDB" id="A0A841HXR9"/>
<evidence type="ECO:0000259" key="1">
    <source>
        <dbReference type="SMART" id="SM00909"/>
    </source>
</evidence>
<accession>A0A841HXR9</accession>
<evidence type="ECO:0000313" key="2">
    <source>
        <dbReference type="EMBL" id="MBB6096718.1"/>
    </source>
</evidence>
<gene>
    <name evidence="2" type="ORF">HNR42_000130</name>
</gene>